<dbReference type="InterPro" id="IPR046860">
    <property type="entry name" value="SnoaL_5"/>
</dbReference>
<organism evidence="2 3">
    <name type="scientific">Sphingorhabdus arenilitoris</name>
    <dbReference type="NCBI Taxonomy" id="1490041"/>
    <lineage>
        <taxon>Bacteria</taxon>
        <taxon>Pseudomonadati</taxon>
        <taxon>Pseudomonadota</taxon>
        <taxon>Alphaproteobacteria</taxon>
        <taxon>Sphingomonadales</taxon>
        <taxon>Sphingomonadaceae</taxon>
        <taxon>Sphingorhabdus</taxon>
    </lineage>
</organism>
<proteinExistence type="predicted"/>
<protein>
    <submittedName>
        <fullName evidence="2">SnoaL-like domain-containing protein</fullName>
    </submittedName>
</protein>
<dbReference type="SUPFAM" id="SSF54427">
    <property type="entry name" value="NTF2-like"/>
    <property type="match status" value="1"/>
</dbReference>
<dbReference type="Gene3D" id="3.10.450.50">
    <property type="match status" value="1"/>
</dbReference>
<dbReference type="Proteomes" id="UP001595887">
    <property type="component" value="Unassembled WGS sequence"/>
</dbReference>
<accession>A0ABV8RH59</accession>
<evidence type="ECO:0000313" key="3">
    <source>
        <dbReference type="Proteomes" id="UP001595887"/>
    </source>
</evidence>
<name>A0ABV8RH59_9SPHN</name>
<dbReference type="EMBL" id="JBHSDH010000012">
    <property type="protein sequence ID" value="MFC4291586.1"/>
    <property type="molecule type" value="Genomic_DNA"/>
</dbReference>
<sequence>MPTTQDIAKDFVQMCKKGQFDEAGEKYWAANVVSLEPMEGEMARAEGLDAVKAKGEWWNNSHEVHSFSAGDPVVNGDQFIVEFEMDVTNKDSGERMQMQEQALYTVADGKIVEERFFYGG</sequence>
<comment type="caution">
    <text evidence="2">The sequence shown here is derived from an EMBL/GenBank/DDBJ whole genome shotgun (WGS) entry which is preliminary data.</text>
</comment>
<gene>
    <name evidence="2" type="ORF">ACFOWX_04065</name>
</gene>
<dbReference type="Pfam" id="PF20409">
    <property type="entry name" value="SnoaL_5"/>
    <property type="match status" value="1"/>
</dbReference>
<dbReference type="RefSeq" id="WP_381421560.1">
    <property type="nucleotide sequence ID" value="NZ_JBHSDH010000012.1"/>
</dbReference>
<feature type="domain" description="SnoaL-like" evidence="1">
    <location>
        <begin position="3"/>
        <end position="118"/>
    </location>
</feature>
<dbReference type="InterPro" id="IPR032710">
    <property type="entry name" value="NTF2-like_dom_sf"/>
</dbReference>
<evidence type="ECO:0000259" key="1">
    <source>
        <dbReference type="Pfam" id="PF20409"/>
    </source>
</evidence>
<keyword evidence="3" id="KW-1185">Reference proteome</keyword>
<reference evidence="3" key="1">
    <citation type="journal article" date="2019" name="Int. J. Syst. Evol. Microbiol.">
        <title>The Global Catalogue of Microorganisms (GCM) 10K type strain sequencing project: providing services to taxonomists for standard genome sequencing and annotation.</title>
        <authorList>
            <consortium name="The Broad Institute Genomics Platform"/>
            <consortium name="The Broad Institute Genome Sequencing Center for Infectious Disease"/>
            <person name="Wu L."/>
            <person name="Ma J."/>
        </authorList>
    </citation>
    <scope>NUCLEOTIDE SEQUENCE [LARGE SCALE GENOMIC DNA]</scope>
    <source>
        <strain evidence="3">CECT 8531</strain>
    </source>
</reference>
<evidence type="ECO:0000313" key="2">
    <source>
        <dbReference type="EMBL" id="MFC4291586.1"/>
    </source>
</evidence>